<feature type="region of interest" description="Disordered" evidence="1">
    <location>
        <begin position="215"/>
        <end position="287"/>
    </location>
</feature>
<keyword evidence="3" id="KW-1185">Reference proteome</keyword>
<dbReference type="AlphaFoldDB" id="A0A0G4GPA1"/>
<evidence type="ECO:0000313" key="2">
    <source>
        <dbReference type="EMBL" id="CEM32107.1"/>
    </source>
</evidence>
<evidence type="ECO:0000256" key="1">
    <source>
        <dbReference type="SAM" id="MobiDB-lite"/>
    </source>
</evidence>
<gene>
    <name evidence="2" type="ORF">Vbra_23027</name>
</gene>
<evidence type="ECO:0000313" key="3">
    <source>
        <dbReference type="Proteomes" id="UP000041254"/>
    </source>
</evidence>
<sequence length="287" mass="31816">MSFFSTLFDLSAFYRVKHSVLQSLGPAIGLERVSRVLHCTTDLYWPPPVVQRLHVDPTSASSIASHMAHICDVIHQCRPMGDSVQTRFYQLLHDLDFLEIAGRLECQTADCCTATFPRSLIGRQQRGEDRQELMVREGHTLFGLLEHNLNHCAVDGRLMALHGRPCTYNPPPVSTQASPTHHGADAAEESLRPPPSGADGIFDSFWDGAVAAQRPVRSPHLPPPPGFSVRGALGVRPAAPAPPRGPHHLFARPSALSGRLSTHRHIHRRTAEGLPKRRHSTMRHVWE</sequence>
<dbReference type="Proteomes" id="UP000041254">
    <property type="component" value="Unassembled WGS sequence"/>
</dbReference>
<dbReference type="InParanoid" id="A0A0G4GPA1"/>
<reference evidence="2 3" key="1">
    <citation type="submission" date="2014-11" db="EMBL/GenBank/DDBJ databases">
        <authorList>
            <person name="Zhu J."/>
            <person name="Qi W."/>
            <person name="Song R."/>
        </authorList>
    </citation>
    <scope>NUCLEOTIDE SEQUENCE [LARGE SCALE GENOMIC DNA]</scope>
</reference>
<dbReference type="VEuPathDB" id="CryptoDB:Vbra_23027"/>
<organism evidence="2 3">
    <name type="scientific">Vitrella brassicaformis (strain CCMP3155)</name>
    <dbReference type="NCBI Taxonomy" id="1169540"/>
    <lineage>
        <taxon>Eukaryota</taxon>
        <taxon>Sar</taxon>
        <taxon>Alveolata</taxon>
        <taxon>Colpodellida</taxon>
        <taxon>Vitrellaceae</taxon>
        <taxon>Vitrella</taxon>
    </lineage>
</organism>
<feature type="compositionally biased region" description="Basic and acidic residues" evidence="1">
    <location>
        <begin position="182"/>
        <end position="191"/>
    </location>
</feature>
<feature type="region of interest" description="Disordered" evidence="1">
    <location>
        <begin position="170"/>
        <end position="198"/>
    </location>
</feature>
<proteinExistence type="predicted"/>
<name>A0A0G4GPA1_VITBC</name>
<accession>A0A0G4GPA1</accession>
<protein>
    <submittedName>
        <fullName evidence="2">Uncharacterized protein</fullName>
    </submittedName>
</protein>
<feature type="compositionally biased region" description="Basic residues" evidence="1">
    <location>
        <begin position="276"/>
        <end position="287"/>
    </location>
</feature>
<dbReference type="EMBL" id="CDMY01000747">
    <property type="protein sequence ID" value="CEM32107.1"/>
    <property type="molecule type" value="Genomic_DNA"/>
</dbReference>